<reference evidence="11" key="1">
    <citation type="submission" date="2016-10" db="EMBL/GenBank/DDBJ databases">
        <authorList>
            <person name="Varghese N."/>
            <person name="Submissions S."/>
        </authorList>
    </citation>
    <scope>NUCLEOTIDE SEQUENCE [LARGE SCALE GENOMIC DNA]</scope>
    <source>
        <strain evidence="11">JCM 21621</strain>
    </source>
</reference>
<dbReference type="GO" id="GO:0016407">
    <property type="term" value="F:acetyltransferase activity"/>
    <property type="evidence" value="ECO:0007669"/>
    <property type="project" value="TreeGrafter"/>
</dbReference>
<dbReference type="EC" id="2.3.1.-" evidence="7"/>
<dbReference type="InterPro" id="IPR000089">
    <property type="entry name" value="Biotin_lipoyl"/>
</dbReference>
<dbReference type="PROSITE" id="PS50968">
    <property type="entry name" value="BIOTINYL_LIPOYL"/>
    <property type="match status" value="1"/>
</dbReference>
<evidence type="ECO:0000256" key="3">
    <source>
        <dbReference type="ARBA" id="ARBA00011484"/>
    </source>
</evidence>
<dbReference type="EMBL" id="FNIJ01000002">
    <property type="protein sequence ID" value="SDN26211.1"/>
    <property type="molecule type" value="Genomic_DNA"/>
</dbReference>
<keyword evidence="5 7" id="KW-0450">Lipoyl</keyword>
<sequence>MPATDPEAKETAMKYFKLPDLGEGLQEAEISQWHVKAGERVKADQPLVSVETAKALVEIPAPHDGVVVKLFGAEGDVLHVGEPLVAYEGEETDAGTVVGRLEGGGENAQVDQFFVGAAPSTREHLAPRATPAVRQLARQLGVELAGLSGSGAAGLITRADVEAAAQSARDSFGGERLRGVRRSMAINMARSHAEVVPVTIHGDADLQRWGAARDPLIRLAQAIAVACREEPLLNSWFDGASLSLRQHPQVDLGIAVDTPDGLFVPVLRNVGERSAEDLRAGIARLRADVQSRSIPPQEMLGATITLSNFGTLFGRYASPVVVPPQVAIIGAGGIRDEPVAWEGQVAIHPRLPLSLSFDHRAVTGGEAARFLKVLVQALEEPD</sequence>
<accession>A0A1G9ZZ63</accession>
<evidence type="ECO:0000313" key="11">
    <source>
        <dbReference type="Proteomes" id="UP000242957"/>
    </source>
</evidence>
<dbReference type="SUPFAM" id="SSF52777">
    <property type="entry name" value="CoA-dependent acyltransferases"/>
    <property type="match status" value="1"/>
</dbReference>
<dbReference type="InterPro" id="IPR050743">
    <property type="entry name" value="2-oxoacid_DH_E2_comp"/>
</dbReference>
<dbReference type="SUPFAM" id="SSF47005">
    <property type="entry name" value="Peripheral subunit-binding domain of 2-oxo acid dehydrogenase complex"/>
    <property type="match status" value="1"/>
</dbReference>
<evidence type="ECO:0000256" key="1">
    <source>
        <dbReference type="ARBA" id="ARBA00001938"/>
    </source>
</evidence>
<comment type="subunit">
    <text evidence="3">Forms a 24-polypeptide structural core with octahedral symmetry.</text>
</comment>
<feature type="domain" description="Peripheral subunit-binding (PSBD)" evidence="9">
    <location>
        <begin position="128"/>
        <end position="165"/>
    </location>
</feature>
<keyword evidence="11" id="KW-1185">Reference proteome</keyword>
<evidence type="ECO:0000256" key="6">
    <source>
        <dbReference type="ARBA" id="ARBA00023315"/>
    </source>
</evidence>
<dbReference type="Gene3D" id="4.10.320.10">
    <property type="entry name" value="E3-binding domain"/>
    <property type="match status" value="1"/>
</dbReference>
<dbReference type="Gene3D" id="2.40.50.100">
    <property type="match status" value="1"/>
</dbReference>
<evidence type="ECO:0000256" key="2">
    <source>
        <dbReference type="ARBA" id="ARBA00007317"/>
    </source>
</evidence>
<dbReference type="Gene3D" id="3.30.559.10">
    <property type="entry name" value="Chloramphenicol acetyltransferase-like domain"/>
    <property type="match status" value="1"/>
</dbReference>
<dbReference type="Pfam" id="PF02817">
    <property type="entry name" value="E3_binding"/>
    <property type="match status" value="1"/>
</dbReference>
<dbReference type="CDD" id="cd06849">
    <property type="entry name" value="lipoyl_domain"/>
    <property type="match status" value="1"/>
</dbReference>
<keyword evidence="10" id="KW-0670">Pyruvate</keyword>
<evidence type="ECO:0000256" key="4">
    <source>
        <dbReference type="ARBA" id="ARBA00022679"/>
    </source>
</evidence>
<evidence type="ECO:0000256" key="7">
    <source>
        <dbReference type="RuleBase" id="RU003423"/>
    </source>
</evidence>
<name>A0A1G9ZZ63_9PSED</name>
<gene>
    <name evidence="10" type="ORF">SAMN05216193_10218</name>
</gene>
<dbReference type="InterPro" id="IPR011053">
    <property type="entry name" value="Single_hybrid_motif"/>
</dbReference>
<dbReference type="Pfam" id="PF00198">
    <property type="entry name" value="2-oxoacid_dh"/>
    <property type="match status" value="1"/>
</dbReference>
<dbReference type="InterPro" id="IPR001078">
    <property type="entry name" value="2-oxoacid_DH_actylTfrase"/>
</dbReference>
<evidence type="ECO:0000313" key="10">
    <source>
        <dbReference type="EMBL" id="SDN26211.1"/>
    </source>
</evidence>
<proteinExistence type="inferred from homology"/>
<keyword evidence="4 7" id="KW-0808">Transferase</keyword>
<comment type="cofactor">
    <cofactor evidence="1 7">
        <name>(R)-lipoate</name>
        <dbReference type="ChEBI" id="CHEBI:83088"/>
    </cofactor>
</comment>
<comment type="similarity">
    <text evidence="2 7">Belongs to the 2-oxoacid dehydrogenase family.</text>
</comment>
<protein>
    <recommendedName>
        <fullName evidence="7">Dihydrolipoamide acetyltransferase component of pyruvate dehydrogenase complex</fullName>
        <ecNumber evidence="7">2.3.1.-</ecNumber>
    </recommendedName>
</protein>
<evidence type="ECO:0000256" key="5">
    <source>
        <dbReference type="ARBA" id="ARBA00022823"/>
    </source>
</evidence>
<dbReference type="InterPro" id="IPR036625">
    <property type="entry name" value="E3-bd_dom_sf"/>
</dbReference>
<dbReference type="GO" id="GO:0005737">
    <property type="term" value="C:cytoplasm"/>
    <property type="evidence" value="ECO:0007669"/>
    <property type="project" value="TreeGrafter"/>
</dbReference>
<evidence type="ECO:0000259" key="9">
    <source>
        <dbReference type="PROSITE" id="PS51826"/>
    </source>
</evidence>
<dbReference type="PANTHER" id="PTHR43178">
    <property type="entry name" value="DIHYDROLIPOAMIDE ACETYLTRANSFERASE COMPONENT OF PYRUVATE DEHYDROGENASE COMPLEX"/>
    <property type="match status" value="1"/>
</dbReference>
<dbReference type="STRING" id="198616.SAMN05216193_10218"/>
<evidence type="ECO:0000259" key="8">
    <source>
        <dbReference type="PROSITE" id="PS50968"/>
    </source>
</evidence>
<feature type="domain" description="Lipoyl-binding" evidence="8">
    <location>
        <begin position="13"/>
        <end position="88"/>
    </location>
</feature>
<dbReference type="SUPFAM" id="SSF51230">
    <property type="entry name" value="Single hybrid motif"/>
    <property type="match status" value="1"/>
</dbReference>
<organism evidence="10 11">
    <name type="scientific">Pseudomonas jinjuensis</name>
    <dbReference type="NCBI Taxonomy" id="198616"/>
    <lineage>
        <taxon>Bacteria</taxon>
        <taxon>Pseudomonadati</taxon>
        <taxon>Pseudomonadota</taxon>
        <taxon>Gammaproteobacteria</taxon>
        <taxon>Pseudomonadales</taxon>
        <taxon>Pseudomonadaceae</taxon>
        <taxon>Pseudomonas</taxon>
    </lineage>
</organism>
<dbReference type="PANTHER" id="PTHR43178:SF12">
    <property type="entry name" value="DIHYDROLIPOAMIDE ACETYLTRANSFERASE COMPONENT OF PYRUVATE DEHYDROGENASE COMPLEX"/>
    <property type="match status" value="1"/>
</dbReference>
<dbReference type="AlphaFoldDB" id="A0A1G9ZZ63"/>
<dbReference type="InterPro" id="IPR023213">
    <property type="entry name" value="CAT-like_dom_sf"/>
</dbReference>
<keyword evidence="6 7" id="KW-0012">Acyltransferase</keyword>
<dbReference type="PROSITE" id="PS51826">
    <property type="entry name" value="PSBD"/>
    <property type="match status" value="1"/>
</dbReference>
<dbReference type="GO" id="GO:0031405">
    <property type="term" value="F:lipoic acid binding"/>
    <property type="evidence" value="ECO:0007669"/>
    <property type="project" value="TreeGrafter"/>
</dbReference>
<dbReference type="InterPro" id="IPR004167">
    <property type="entry name" value="PSBD"/>
</dbReference>
<dbReference type="Proteomes" id="UP000242957">
    <property type="component" value="Unassembled WGS sequence"/>
</dbReference>
<dbReference type="Pfam" id="PF00364">
    <property type="entry name" value="Biotin_lipoyl"/>
    <property type="match status" value="1"/>
</dbReference>